<name>A0A5B7DYH4_PORTR</name>
<dbReference type="Proteomes" id="UP000324222">
    <property type="component" value="Unassembled WGS sequence"/>
</dbReference>
<reference evidence="1 2" key="1">
    <citation type="submission" date="2019-05" db="EMBL/GenBank/DDBJ databases">
        <title>Another draft genome of Portunus trituberculatus and its Hox gene families provides insights of decapod evolution.</title>
        <authorList>
            <person name="Jeong J.-H."/>
            <person name="Song I."/>
            <person name="Kim S."/>
            <person name="Choi T."/>
            <person name="Kim D."/>
            <person name="Ryu S."/>
            <person name="Kim W."/>
        </authorList>
    </citation>
    <scope>NUCLEOTIDE SEQUENCE [LARGE SCALE GENOMIC DNA]</scope>
    <source>
        <tissue evidence="1">Muscle</tissue>
    </source>
</reference>
<evidence type="ECO:0000313" key="2">
    <source>
        <dbReference type="Proteomes" id="UP000324222"/>
    </source>
</evidence>
<dbReference type="AlphaFoldDB" id="A0A5B7DYH4"/>
<evidence type="ECO:0000313" key="1">
    <source>
        <dbReference type="EMBL" id="MPC26498.1"/>
    </source>
</evidence>
<accession>A0A5B7DYH4</accession>
<organism evidence="1 2">
    <name type="scientific">Portunus trituberculatus</name>
    <name type="common">Swimming crab</name>
    <name type="synonym">Neptunus trituberculatus</name>
    <dbReference type="NCBI Taxonomy" id="210409"/>
    <lineage>
        <taxon>Eukaryota</taxon>
        <taxon>Metazoa</taxon>
        <taxon>Ecdysozoa</taxon>
        <taxon>Arthropoda</taxon>
        <taxon>Crustacea</taxon>
        <taxon>Multicrustacea</taxon>
        <taxon>Malacostraca</taxon>
        <taxon>Eumalacostraca</taxon>
        <taxon>Eucarida</taxon>
        <taxon>Decapoda</taxon>
        <taxon>Pleocyemata</taxon>
        <taxon>Brachyura</taxon>
        <taxon>Eubrachyura</taxon>
        <taxon>Portunoidea</taxon>
        <taxon>Portunidae</taxon>
        <taxon>Portuninae</taxon>
        <taxon>Portunus</taxon>
    </lineage>
</organism>
<sequence length="123" mass="13549">MDVTETKEDSLNASTFRSNLMTTHVHLGNINIFYKMTTGSANIMDDSQGRSSILVSSQDVGKLMQVTVRLFGLLVICSLEASLTVPAPCTDQGFELLFNAHLNSLYWSVCVVRTRLIKASGKF</sequence>
<dbReference type="EMBL" id="VSRR010001606">
    <property type="protein sequence ID" value="MPC26498.1"/>
    <property type="molecule type" value="Genomic_DNA"/>
</dbReference>
<proteinExistence type="predicted"/>
<keyword evidence="2" id="KW-1185">Reference proteome</keyword>
<comment type="caution">
    <text evidence="1">The sequence shown here is derived from an EMBL/GenBank/DDBJ whole genome shotgun (WGS) entry which is preliminary data.</text>
</comment>
<gene>
    <name evidence="1" type="ORF">E2C01_019639</name>
</gene>
<protein>
    <submittedName>
        <fullName evidence="1">Uncharacterized protein</fullName>
    </submittedName>
</protein>